<dbReference type="SMR" id="A0A0H2V5D0"/>
<organism evidence="6 7">
    <name type="scientific">Escherichia coli O6:H1 (strain CFT073 / ATCC 700928 / UPEC)</name>
    <dbReference type="NCBI Taxonomy" id="199310"/>
    <lineage>
        <taxon>Bacteria</taxon>
        <taxon>Pseudomonadati</taxon>
        <taxon>Pseudomonadota</taxon>
        <taxon>Gammaproteobacteria</taxon>
        <taxon>Enterobacterales</taxon>
        <taxon>Enterobacteriaceae</taxon>
        <taxon>Escherichia</taxon>
    </lineage>
</organism>
<evidence type="ECO:0000256" key="3">
    <source>
        <dbReference type="ARBA" id="ARBA00023125"/>
    </source>
</evidence>
<name>A0A0H2V5D0_ECOL6</name>
<evidence type="ECO:0000313" key="7">
    <source>
        <dbReference type="Proteomes" id="UP000001410"/>
    </source>
</evidence>
<reference evidence="6 7" key="1">
    <citation type="journal article" date="2002" name="Proc. Natl. Acad. Sci. U.S.A.">
        <title>Extensive mosaic structure revealed by the complete genome sequence of uropathogenic Escherichia coli.</title>
        <authorList>
            <person name="Welch R.A."/>
            <person name="Burland V."/>
            <person name="Plunkett G.III."/>
            <person name="Redford P."/>
            <person name="Roesch P."/>
            <person name="Rasko D."/>
            <person name="Buckles E.L."/>
            <person name="Liou S.R."/>
            <person name="Boutin A."/>
            <person name="Hackett J."/>
            <person name="Stroud D."/>
            <person name="Mayhew G.F."/>
            <person name="Rose D.J."/>
            <person name="Zhou S."/>
            <person name="Schwartz D.C."/>
            <person name="Perna N.T."/>
            <person name="Mobley H.L."/>
            <person name="Donnenberg M.S."/>
            <person name="Blattner F.R."/>
        </authorList>
    </citation>
    <scope>NUCLEOTIDE SEQUENCE [LARGE SCALE GENOMIC DNA]</scope>
    <source>
        <strain evidence="7">CFT073 / ATCC 700928 / UPEC</strain>
    </source>
</reference>
<evidence type="ECO:0000259" key="5">
    <source>
        <dbReference type="PROSITE" id="PS50931"/>
    </source>
</evidence>
<evidence type="ECO:0000313" key="6">
    <source>
        <dbReference type="EMBL" id="AAN79318.1"/>
    </source>
</evidence>
<dbReference type="InterPro" id="IPR005119">
    <property type="entry name" value="LysR_subst-bd"/>
</dbReference>
<dbReference type="PANTHER" id="PTHR30419:SF30">
    <property type="entry name" value="LYSR FAMILY TRANSCRIPTIONAL REGULATOR"/>
    <property type="match status" value="1"/>
</dbReference>
<sequence length="338" mass="38343">MQLKFLTASHPKSSLPFSGVIMKHELSSMKAFVILAESSSFNNAAKLLNITQPALTRRIKKMEEDLHIQLFERTTRKVTLTKAGKRLLPEARELIKKFDETLFNIRDMNAYHRGMVTLACIPTAVFYFLPLAIGKFNELYPNIKVRILEQGTNNCMESVLCNESDFGINMNNVTNSSIDFTPLVNEPFVLACRRDHPLAKKQLVEWQELVGYKMIGVRSSSGNRLLIEQQLADKPWKLDWFYEVRHLSTSLGLVEAGLGISALPGLAMPHAPYSSIIGIPLVEPVIRRTLGIIRRKDAVLSPAAERFFALLINLWTDDKDNLWTNIVERQRHALQEIG</sequence>
<dbReference type="InterPro" id="IPR050950">
    <property type="entry name" value="HTH-type_LysR_regulators"/>
</dbReference>
<dbReference type="eggNOG" id="COG0583">
    <property type="taxonomic scope" value="Bacteria"/>
</dbReference>
<keyword evidence="3" id="KW-0238">DNA-binding</keyword>
<comment type="similarity">
    <text evidence="1">Belongs to the LysR transcriptional regulatory family.</text>
</comment>
<dbReference type="Gene3D" id="3.40.190.290">
    <property type="match status" value="1"/>
</dbReference>
<dbReference type="PANTHER" id="PTHR30419">
    <property type="entry name" value="HTH-TYPE TRANSCRIPTIONAL REGULATOR YBHD"/>
    <property type="match status" value="1"/>
</dbReference>
<keyword evidence="7" id="KW-1185">Reference proteome</keyword>
<dbReference type="Gene3D" id="1.10.10.10">
    <property type="entry name" value="Winged helix-like DNA-binding domain superfamily/Winged helix DNA-binding domain"/>
    <property type="match status" value="1"/>
</dbReference>
<dbReference type="Proteomes" id="UP000001410">
    <property type="component" value="Chromosome"/>
</dbReference>
<dbReference type="FunFam" id="1.10.10.10:FF:000001">
    <property type="entry name" value="LysR family transcriptional regulator"/>
    <property type="match status" value="1"/>
</dbReference>
<dbReference type="Pfam" id="PF00126">
    <property type="entry name" value="HTH_1"/>
    <property type="match status" value="1"/>
</dbReference>
<dbReference type="GO" id="GO:0003700">
    <property type="term" value="F:DNA-binding transcription factor activity"/>
    <property type="evidence" value="ECO:0007669"/>
    <property type="project" value="InterPro"/>
</dbReference>
<dbReference type="STRING" id="199310.c0845"/>
<dbReference type="SUPFAM" id="SSF53850">
    <property type="entry name" value="Periplasmic binding protein-like II"/>
    <property type="match status" value="1"/>
</dbReference>
<dbReference type="InterPro" id="IPR036388">
    <property type="entry name" value="WH-like_DNA-bd_sf"/>
</dbReference>
<dbReference type="GO" id="GO:0003677">
    <property type="term" value="F:DNA binding"/>
    <property type="evidence" value="ECO:0007669"/>
    <property type="project" value="UniProtKB-KW"/>
</dbReference>
<evidence type="ECO:0000256" key="4">
    <source>
        <dbReference type="ARBA" id="ARBA00023163"/>
    </source>
</evidence>
<accession>A0A0H2V5D0</accession>
<keyword evidence="4" id="KW-0804">Transcription</keyword>
<dbReference type="CDD" id="cd08440">
    <property type="entry name" value="PBP2_LTTR_like_4"/>
    <property type="match status" value="1"/>
</dbReference>
<dbReference type="EMBL" id="AE014075">
    <property type="protein sequence ID" value="AAN79318.1"/>
    <property type="molecule type" value="Genomic_DNA"/>
</dbReference>
<gene>
    <name evidence="6" type="primary">ybhD</name>
    <name evidence="6" type="ordered locus">c0845</name>
</gene>
<dbReference type="GO" id="GO:0005829">
    <property type="term" value="C:cytosol"/>
    <property type="evidence" value="ECO:0007669"/>
    <property type="project" value="TreeGrafter"/>
</dbReference>
<dbReference type="AlphaFoldDB" id="A0A0H2V5D0"/>
<proteinExistence type="inferred from homology"/>
<feature type="domain" description="HTH lysR-type" evidence="5">
    <location>
        <begin position="24"/>
        <end position="81"/>
    </location>
</feature>
<evidence type="ECO:0000256" key="1">
    <source>
        <dbReference type="ARBA" id="ARBA00009437"/>
    </source>
</evidence>
<dbReference type="PROSITE" id="PS50931">
    <property type="entry name" value="HTH_LYSR"/>
    <property type="match status" value="1"/>
</dbReference>
<dbReference type="HOGENOM" id="CLU_039613_6_0_6"/>
<dbReference type="KEGG" id="ecc:c0845"/>
<keyword evidence="2" id="KW-0805">Transcription regulation</keyword>
<dbReference type="PRINTS" id="PR00039">
    <property type="entry name" value="HTHLYSR"/>
</dbReference>
<dbReference type="InterPro" id="IPR036390">
    <property type="entry name" value="WH_DNA-bd_sf"/>
</dbReference>
<protein>
    <submittedName>
        <fullName evidence="6">Hypothetical transcriptional regulator ybhD</fullName>
    </submittedName>
</protein>
<dbReference type="SUPFAM" id="SSF46785">
    <property type="entry name" value="Winged helix' DNA-binding domain"/>
    <property type="match status" value="1"/>
</dbReference>
<dbReference type="InterPro" id="IPR000847">
    <property type="entry name" value="LysR_HTH_N"/>
</dbReference>
<dbReference type="Pfam" id="PF03466">
    <property type="entry name" value="LysR_substrate"/>
    <property type="match status" value="1"/>
</dbReference>
<evidence type="ECO:0000256" key="2">
    <source>
        <dbReference type="ARBA" id="ARBA00023015"/>
    </source>
</evidence>